<feature type="region of interest" description="Disordered" evidence="1">
    <location>
        <begin position="34"/>
        <end position="77"/>
    </location>
</feature>
<evidence type="ECO:0000256" key="1">
    <source>
        <dbReference type="SAM" id="MobiDB-lite"/>
    </source>
</evidence>
<keyword evidence="2" id="KW-0812">Transmembrane</keyword>
<evidence type="ECO:0000313" key="3">
    <source>
        <dbReference type="EMBL" id="PIO32981.1"/>
    </source>
</evidence>
<proteinExistence type="predicted"/>
<keyword evidence="2" id="KW-0472">Membrane</keyword>
<dbReference type="OrthoDB" id="9372617at2759"/>
<feature type="region of interest" description="Disordered" evidence="1">
    <location>
        <begin position="202"/>
        <end position="264"/>
    </location>
</feature>
<dbReference type="AlphaFoldDB" id="A0A2G9S0J5"/>
<feature type="transmembrane region" description="Helical" evidence="2">
    <location>
        <begin position="87"/>
        <end position="109"/>
    </location>
</feature>
<organism evidence="3 4">
    <name type="scientific">Aquarana catesbeiana</name>
    <name type="common">American bullfrog</name>
    <name type="synonym">Rana catesbeiana</name>
    <dbReference type="NCBI Taxonomy" id="8400"/>
    <lineage>
        <taxon>Eukaryota</taxon>
        <taxon>Metazoa</taxon>
        <taxon>Chordata</taxon>
        <taxon>Craniata</taxon>
        <taxon>Vertebrata</taxon>
        <taxon>Euteleostomi</taxon>
        <taxon>Amphibia</taxon>
        <taxon>Batrachia</taxon>
        <taxon>Anura</taxon>
        <taxon>Neobatrachia</taxon>
        <taxon>Ranoidea</taxon>
        <taxon>Ranidae</taxon>
        <taxon>Aquarana</taxon>
    </lineage>
</organism>
<dbReference type="Proteomes" id="UP000228934">
    <property type="component" value="Unassembled WGS sequence"/>
</dbReference>
<gene>
    <name evidence="3" type="ORF">AB205_0188840</name>
</gene>
<name>A0A2G9S0J5_AQUCT</name>
<reference evidence="4" key="1">
    <citation type="journal article" date="2017" name="Nat. Commun.">
        <title>The North American bullfrog draft genome provides insight into hormonal regulation of long noncoding RNA.</title>
        <authorList>
            <person name="Hammond S.A."/>
            <person name="Warren R.L."/>
            <person name="Vandervalk B.P."/>
            <person name="Kucuk E."/>
            <person name="Khan H."/>
            <person name="Gibb E.A."/>
            <person name="Pandoh P."/>
            <person name="Kirk H."/>
            <person name="Zhao Y."/>
            <person name="Jones M."/>
            <person name="Mungall A.J."/>
            <person name="Coope R."/>
            <person name="Pleasance S."/>
            <person name="Moore R.A."/>
            <person name="Holt R.A."/>
            <person name="Round J.M."/>
            <person name="Ohora S."/>
            <person name="Walle B.V."/>
            <person name="Veldhoen N."/>
            <person name="Helbing C.C."/>
            <person name="Birol I."/>
        </authorList>
    </citation>
    <scope>NUCLEOTIDE SEQUENCE [LARGE SCALE GENOMIC DNA]</scope>
</reference>
<accession>A0A2G9S0J5</accession>
<protein>
    <submittedName>
        <fullName evidence="3">Uncharacterized protein</fullName>
    </submittedName>
</protein>
<dbReference type="EMBL" id="KV927206">
    <property type="protein sequence ID" value="PIO32981.1"/>
    <property type="molecule type" value="Genomic_DNA"/>
</dbReference>
<keyword evidence="4" id="KW-1185">Reference proteome</keyword>
<evidence type="ECO:0000313" key="4">
    <source>
        <dbReference type="Proteomes" id="UP000228934"/>
    </source>
</evidence>
<sequence length="264" mass="29099">MLLLTAIMPLVSAPSHMCGNDVIVAPASHSARATIPRSHSRIDGGDEGEERGSLRGGFRPRPDSAGSTTDDEDHQNQYQGLSGRSQAVGAILSILLVILVICLVVLLLYKKERRETVMYKLTNCCRRSSNVSYKYTKINTEEEMDNETEWLMEEVSGSHAKPHHENGHVRSVKAGAFTSLHVDDLDSEDEVLTVPEVRIKSARNKKSGEKPSNPYPSGSDENLIGIFNGGQEKTIKPRSGQLNKEDKLNVASFHDDSDEDMLNI</sequence>
<keyword evidence="2" id="KW-1133">Transmembrane helix</keyword>
<evidence type="ECO:0000256" key="2">
    <source>
        <dbReference type="SAM" id="Phobius"/>
    </source>
</evidence>